<keyword evidence="5 8" id="KW-0472">Membrane</keyword>
<comment type="similarity">
    <text evidence="2">Belongs to the CD36 family.</text>
</comment>
<evidence type="ECO:0000256" key="7">
    <source>
        <dbReference type="SAM" id="MobiDB-lite"/>
    </source>
</evidence>
<comment type="caution">
    <text evidence="9">The sequence shown here is derived from an EMBL/GenBank/DDBJ whole genome shotgun (WGS) entry which is preliminary data.</text>
</comment>
<organism evidence="9 10">
    <name type="scientific">Bugula neritina</name>
    <name type="common">Brown bryozoan</name>
    <name type="synonym">Sertularia neritina</name>
    <dbReference type="NCBI Taxonomy" id="10212"/>
    <lineage>
        <taxon>Eukaryota</taxon>
        <taxon>Metazoa</taxon>
        <taxon>Spiralia</taxon>
        <taxon>Lophotrochozoa</taxon>
        <taxon>Bryozoa</taxon>
        <taxon>Gymnolaemata</taxon>
        <taxon>Cheilostomatida</taxon>
        <taxon>Flustrina</taxon>
        <taxon>Buguloidea</taxon>
        <taxon>Bugulidae</taxon>
        <taxon>Bugula</taxon>
    </lineage>
</organism>
<feature type="region of interest" description="Disordered" evidence="7">
    <location>
        <begin position="490"/>
        <end position="515"/>
    </location>
</feature>
<evidence type="ECO:0000313" key="9">
    <source>
        <dbReference type="EMBL" id="KAF6024458.1"/>
    </source>
</evidence>
<dbReference type="PRINTS" id="PR01609">
    <property type="entry name" value="CD36FAMILY"/>
</dbReference>
<protein>
    <submittedName>
        <fullName evidence="9">SCARB2</fullName>
    </submittedName>
</protein>
<keyword evidence="10" id="KW-1185">Reference proteome</keyword>
<dbReference type="OrthoDB" id="18585at2759"/>
<evidence type="ECO:0000256" key="3">
    <source>
        <dbReference type="ARBA" id="ARBA00022692"/>
    </source>
</evidence>
<feature type="compositionally biased region" description="Low complexity" evidence="7">
    <location>
        <begin position="494"/>
        <end position="508"/>
    </location>
</feature>
<accession>A0A7J7JGG4</accession>
<feature type="transmembrane region" description="Helical" evidence="8">
    <location>
        <begin position="447"/>
        <end position="469"/>
    </location>
</feature>
<evidence type="ECO:0000256" key="6">
    <source>
        <dbReference type="ARBA" id="ARBA00023180"/>
    </source>
</evidence>
<comment type="subcellular location">
    <subcellularLocation>
        <location evidence="1">Membrane</location>
    </subcellularLocation>
</comment>
<dbReference type="GO" id="GO:0016020">
    <property type="term" value="C:membrane"/>
    <property type="evidence" value="ECO:0007669"/>
    <property type="project" value="UniProtKB-SubCell"/>
</dbReference>
<evidence type="ECO:0000256" key="8">
    <source>
        <dbReference type="SAM" id="Phobius"/>
    </source>
</evidence>
<evidence type="ECO:0000256" key="2">
    <source>
        <dbReference type="ARBA" id="ARBA00010532"/>
    </source>
</evidence>
<dbReference type="GO" id="GO:0005044">
    <property type="term" value="F:scavenger receptor activity"/>
    <property type="evidence" value="ECO:0007669"/>
    <property type="project" value="InterPro"/>
</dbReference>
<reference evidence="9" key="1">
    <citation type="submission" date="2020-06" db="EMBL/GenBank/DDBJ databases">
        <title>Draft genome of Bugula neritina, a colonial animal packing powerful symbionts and potential medicines.</title>
        <authorList>
            <person name="Rayko M."/>
        </authorList>
    </citation>
    <scope>NUCLEOTIDE SEQUENCE [LARGE SCALE GENOMIC DNA]</scope>
    <source>
        <strain evidence="9">Kwan_BN1</strain>
    </source>
</reference>
<dbReference type="InterPro" id="IPR005429">
    <property type="entry name" value="LimpII"/>
</dbReference>
<feature type="transmembrane region" description="Helical" evidence="8">
    <location>
        <begin position="7"/>
        <end position="30"/>
    </location>
</feature>
<dbReference type="InterPro" id="IPR002159">
    <property type="entry name" value="CD36_fam"/>
</dbReference>
<evidence type="ECO:0000313" key="10">
    <source>
        <dbReference type="Proteomes" id="UP000593567"/>
    </source>
</evidence>
<keyword evidence="6" id="KW-0325">Glycoprotein</keyword>
<gene>
    <name evidence="9" type="ORF">EB796_017236</name>
</gene>
<evidence type="ECO:0000256" key="4">
    <source>
        <dbReference type="ARBA" id="ARBA00022989"/>
    </source>
</evidence>
<name>A0A7J7JGG4_BUGNE</name>
<sequence length="515" mass="58144">MKFSHFASIISGGVVLILGAILIPIFNYILPIELAKSLTLKDNTKGLTAWEHPMDTSDAYITFYVFDVQNPNDVLQGAKPVLVEKGPYVYYAGKYRTDVEFEPNGTVYFRAPRTMVFDKSKSKGSENDTFTTINVPLYTIMTMIKNHPVADVIFGEGLKLFPNITMFKNLTVYEILWGYEDPILKTIKDILDALPVPLNLPIKIDGYFGFFYQKNNTDTGLFNVNTGKNGMKDFMFINSWNKETHVPYWKSEYCNRINGTDGQVYHPFVDKAKRMYMFVSDLGRSIYLTYKKGVELEGIPLYRFTPPPELWMYEDHPENECFCVGDVCPHPGALNISACQGGAPVFVSLPHFLYGDYYRGLVEGMKPSQEAHDTYIDVEKTSGIVMEGSKRIQLNLAVERIEHIVETKNLSTLLFPVIWLDQSANINEKGIKQFKQELFYLQISIPIVAYCLIAIGSLFFLLGVIILIVRKQRSRRLRASSADAKLVDENSPLLSDDGASTSSTASLSRPDNVAA</sequence>
<evidence type="ECO:0000256" key="1">
    <source>
        <dbReference type="ARBA" id="ARBA00004370"/>
    </source>
</evidence>
<evidence type="ECO:0000256" key="5">
    <source>
        <dbReference type="ARBA" id="ARBA00023136"/>
    </source>
</evidence>
<dbReference type="Proteomes" id="UP000593567">
    <property type="component" value="Unassembled WGS sequence"/>
</dbReference>
<dbReference type="EMBL" id="VXIV02002576">
    <property type="protein sequence ID" value="KAF6024458.1"/>
    <property type="molecule type" value="Genomic_DNA"/>
</dbReference>
<dbReference type="GO" id="GO:0005764">
    <property type="term" value="C:lysosome"/>
    <property type="evidence" value="ECO:0007669"/>
    <property type="project" value="InterPro"/>
</dbReference>
<dbReference type="AlphaFoldDB" id="A0A7J7JGG4"/>
<dbReference type="PANTHER" id="PTHR11923">
    <property type="entry name" value="SCAVENGER RECEPTOR CLASS B TYPE-1 SR-B1"/>
    <property type="match status" value="1"/>
</dbReference>
<keyword evidence="4 8" id="KW-1133">Transmembrane helix</keyword>
<dbReference type="Pfam" id="PF01130">
    <property type="entry name" value="CD36"/>
    <property type="match status" value="1"/>
</dbReference>
<keyword evidence="3 8" id="KW-0812">Transmembrane</keyword>
<dbReference type="PRINTS" id="PR01611">
    <property type="entry name" value="LIMPII"/>
</dbReference>
<proteinExistence type="inferred from homology"/>
<dbReference type="PANTHER" id="PTHR11923:SF51">
    <property type="entry name" value="LYSOSOME MEMBRANE PROTEIN 2"/>
    <property type="match status" value="1"/>
</dbReference>